<evidence type="ECO:0000313" key="3">
    <source>
        <dbReference type="Proteomes" id="UP000183967"/>
    </source>
</evidence>
<dbReference type="EMBL" id="FQXO01000029">
    <property type="protein sequence ID" value="SHH58547.1"/>
    <property type="molecule type" value="Genomic_DNA"/>
</dbReference>
<keyword evidence="3" id="KW-1185">Reference proteome</keyword>
<evidence type="ECO:0000313" key="2">
    <source>
        <dbReference type="EMBL" id="SHH58547.1"/>
    </source>
</evidence>
<dbReference type="Proteomes" id="UP000183967">
    <property type="component" value="Unassembled WGS sequence"/>
</dbReference>
<accession>A0A1M5U6D2</accession>
<dbReference type="RefSeq" id="WP_073196330.1">
    <property type="nucleotide sequence ID" value="NZ_FQXO01000029.1"/>
</dbReference>
<protein>
    <submittedName>
        <fullName evidence="2">Lantibiotic dehydratase, C terminus</fullName>
    </submittedName>
</protein>
<name>A0A1M5U6D2_9FIRM</name>
<feature type="domain" description="Lantibiotic dehydratase N-terminal" evidence="1">
    <location>
        <begin position="161"/>
        <end position="403"/>
    </location>
</feature>
<proteinExistence type="predicted"/>
<gene>
    <name evidence="2" type="ORF">SAMN02745135_01283</name>
</gene>
<evidence type="ECO:0000259" key="1">
    <source>
        <dbReference type="Pfam" id="PF04738"/>
    </source>
</evidence>
<dbReference type="Pfam" id="PF04738">
    <property type="entry name" value="Lant_dehydr_N"/>
    <property type="match status" value="1"/>
</dbReference>
<reference evidence="3" key="1">
    <citation type="submission" date="2016-11" db="EMBL/GenBank/DDBJ databases">
        <authorList>
            <person name="Varghese N."/>
            <person name="Submissions S."/>
        </authorList>
    </citation>
    <scope>NUCLEOTIDE SEQUENCE [LARGE SCALE GENOMIC DNA]</scope>
    <source>
        <strain evidence="3">DSM 13643</strain>
    </source>
</reference>
<dbReference type="OrthoDB" id="2905340at2"/>
<dbReference type="AlphaFoldDB" id="A0A1M5U6D2"/>
<sequence length="852" mass="102416">MEKKDFLFSYFLERRNNVPKKELKKLIDEELINCVLLIMEYKKELEKISSEACDALEKIFKDTKNPRLLNCKRKIYNFKTIKQKEIAELDELSIRYVSVYCKTYEEFQRAKMKLNQKIIEAMEDNRLKLQDFFKMDEIIKLAFPLINSDFDKKFNKYVSVECSKHKSKVRKLDHQLVRILSRAAVKTSPFSTFTSVALGRFKEDEESYINDENIEILKNVELNNCIIRAIFDSLILKESFLKQLEFKISMYKEYEDVYYFLVQKDTGKSKIYNSIDTNIRIKKNRVIGGILNRFKDSIFTYSDIKEYLEDFISKENVDNFIINILIKNKVIIPTMTLSEFGEDIFEEFEQKVSRLNDDDEKTIETVVKKLRRVNVLLNQFKTAKYKERFSIYNEIKQQIIDLSEILNISMNLDILIYEETYYKDYVPIIKIDREYREFIDSIREIQKFIKIFDQTYPILIPFSEQFKAKYGNKKVSCLDLDVYHLYSKIGFQYRGVWEDSLFDIKDMMRDDIKKVFELKKKFKEHILKLKDSKLPEVQITDIVNNIINEIPDSIEKISDITSSTIFYQKDKENYVINKIYNGNQVFFSRFSKLFSEIYEEEDFKEYKEYVFDKDKCVEVLEGFGFNANSHYFFNEHRLILPFSEEERYMDNAVYLKDCYFMYDEDRQVVRIYHKDKGDLDVFFLGSLIYVLLPTVLRMILGLNPTSRFDEYYMNLWQPNAEDDKIIADNIPRIKYKNIVLFRRKWLIRNIFDMNRDLVEIYYDVISTFVNNNLPLEFFVRKYRGNKNIDYSKLGRTELKPKYIHLASPLLFREFIVELESDGFVILEEVLPNNSNEKFVREYQIEYTTRRGE</sequence>
<dbReference type="InterPro" id="IPR006827">
    <property type="entry name" value="Lant_deHydtase_N"/>
</dbReference>
<organism evidence="2 3">
    <name type="scientific">Caloranaerobacter azorensis DSM 13643</name>
    <dbReference type="NCBI Taxonomy" id="1121264"/>
    <lineage>
        <taxon>Bacteria</taxon>
        <taxon>Bacillati</taxon>
        <taxon>Bacillota</taxon>
        <taxon>Tissierellia</taxon>
        <taxon>Tissierellales</taxon>
        <taxon>Thermohalobacteraceae</taxon>
        <taxon>Caloranaerobacter</taxon>
    </lineage>
</organism>